<accession>X1DR67</accession>
<evidence type="ECO:0000256" key="1">
    <source>
        <dbReference type="SAM" id="Phobius"/>
    </source>
</evidence>
<dbReference type="InterPro" id="IPR019151">
    <property type="entry name" value="Proteasome_assmbl_chaperone_2"/>
</dbReference>
<keyword evidence="1" id="KW-1133">Transmembrane helix</keyword>
<organism evidence="2">
    <name type="scientific">marine sediment metagenome</name>
    <dbReference type="NCBI Taxonomy" id="412755"/>
    <lineage>
        <taxon>unclassified sequences</taxon>
        <taxon>metagenomes</taxon>
        <taxon>ecological metagenomes</taxon>
    </lineage>
</organism>
<dbReference type="InterPro" id="IPR038389">
    <property type="entry name" value="PSMG2_sf"/>
</dbReference>
<protein>
    <recommendedName>
        <fullName evidence="3">PAC2 family protein</fullName>
    </recommendedName>
</protein>
<name>X1DR67_9ZZZZ</name>
<sequence length="184" mass="20348">MIFNTEYEFEIPKSDIKNPIMLIGWPGIALVGKVAITTIIASINAKSYIKIEYNDFPPKSIVEKGNMKLPTADIYYKSGEEHDFFFLTADFQPQTADGIYEFSKNLCELMKSITNDNIQMYISTGALIPEAIPEIVNVHISGTDPNIVKDFLKLENTKLMEGGIIAGANGVELGKGICCCGVLW</sequence>
<dbReference type="Pfam" id="PF09754">
    <property type="entry name" value="PAC2"/>
    <property type="match status" value="1"/>
</dbReference>
<proteinExistence type="predicted"/>
<dbReference type="AlphaFoldDB" id="X1DR67"/>
<reference evidence="2" key="1">
    <citation type="journal article" date="2014" name="Front. Microbiol.">
        <title>High frequency of phylogenetically diverse reductive dehalogenase-homologous genes in deep subseafloor sedimentary metagenomes.</title>
        <authorList>
            <person name="Kawai M."/>
            <person name="Futagami T."/>
            <person name="Toyoda A."/>
            <person name="Takaki Y."/>
            <person name="Nishi S."/>
            <person name="Hori S."/>
            <person name="Arai W."/>
            <person name="Tsubouchi T."/>
            <person name="Morono Y."/>
            <person name="Uchiyama I."/>
            <person name="Ito T."/>
            <person name="Fujiyama A."/>
            <person name="Inagaki F."/>
            <person name="Takami H."/>
        </authorList>
    </citation>
    <scope>NUCLEOTIDE SEQUENCE</scope>
    <source>
        <strain evidence="2">Expedition CK06-06</strain>
    </source>
</reference>
<dbReference type="Gene3D" id="3.40.50.10900">
    <property type="entry name" value="PAC-like subunit"/>
    <property type="match status" value="1"/>
</dbReference>
<evidence type="ECO:0008006" key="3">
    <source>
        <dbReference type="Google" id="ProtNLM"/>
    </source>
</evidence>
<dbReference type="SUPFAM" id="SSF159659">
    <property type="entry name" value="Cgl1923-like"/>
    <property type="match status" value="1"/>
</dbReference>
<keyword evidence="1" id="KW-0472">Membrane</keyword>
<gene>
    <name evidence="2" type="ORF">S01H4_37270</name>
</gene>
<dbReference type="EMBL" id="BART01020004">
    <property type="protein sequence ID" value="GAG98911.1"/>
    <property type="molecule type" value="Genomic_DNA"/>
</dbReference>
<keyword evidence="1" id="KW-0812">Transmembrane</keyword>
<dbReference type="PANTHER" id="PTHR35610">
    <property type="entry name" value="3-ISOPROPYLMALATE DEHYDRATASE-RELATED"/>
    <property type="match status" value="1"/>
</dbReference>
<comment type="caution">
    <text evidence="2">The sequence shown here is derived from an EMBL/GenBank/DDBJ whole genome shotgun (WGS) entry which is preliminary data.</text>
</comment>
<dbReference type="PANTHER" id="PTHR35610:SF7">
    <property type="entry name" value="3-ISOPROPYLMALATE DEHYDRATASE"/>
    <property type="match status" value="1"/>
</dbReference>
<evidence type="ECO:0000313" key="2">
    <source>
        <dbReference type="EMBL" id="GAG98911.1"/>
    </source>
</evidence>
<feature type="transmembrane region" description="Helical" evidence="1">
    <location>
        <begin position="20"/>
        <end position="43"/>
    </location>
</feature>